<feature type="binding site" evidence="3">
    <location>
        <position position="28"/>
    </location>
    <ligand>
        <name>Zn(2+)</name>
        <dbReference type="ChEBI" id="CHEBI:29105"/>
    </ligand>
</feature>
<dbReference type="HAMAP" id="MF_00649">
    <property type="entry name" value="DNA_gyrase_inhibitor_YacG"/>
    <property type="match status" value="1"/>
</dbReference>
<dbReference type="Gene3D" id="3.30.50.10">
    <property type="entry name" value="Erythroid Transcription Factor GATA-1, subunit A"/>
    <property type="match status" value="1"/>
</dbReference>
<feature type="binding site" evidence="3">
    <location>
        <position position="9"/>
    </location>
    <ligand>
        <name>Zn(2+)</name>
        <dbReference type="ChEBI" id="CHEBI:29105"/>
    </ligand>
</feature>
<dbReference type="GO" id="GO:0008657">
    <property type="term" value="F:DNA topoisomerase type II (double strand cut, ATP-hydrolyzing) inhibitor activity"/>
    <property type="evidence" value="ECO:0007669"/>
    <property type="project" value="UniProtKB-UniRule"/>
</dbReference>
<name>A0A0K1XDN5_9GAMM</name>
<dbReference type="STRING" id="1697053.AKN87_06465"/>
<feature type="binding site" evidence="3">
    <location>
        <position position="32"/>
    </location>
    <ligand>
        <name>Zn(2+)</name>
        <dbReference type="ChEBI" id="CHEBI:29105"/>
    </ligand>
</feature>
<evidence type="ECO:0000256" key="1">
    <source>
        <dbReference type="ARBA" id="ARBA00022723"/>
    </source>
</evidence>
<evidence type="ECO:0000256" key="3">
    <source>
        <dbReference type="HAMAP-Rule" id="MF_00649"/>
    </source>
</evidence>
<dbReference type="AlphaFoldDB" id="A0A0K1XDN5"/>
<evidence type="ECO:0000256" key="2">
    <source>
        <dbReference type="ARBA" id="ARBA00022833"/>
    </source>
</evidence>
<evidence type="ECO:0000313" key="4">
    <source>
        <dbReference type="EMBL" id="AKX59272.1"/>
    </source>
</evidence>
<organism evidence="4 6">
    <name type="scientific">Thiopseudomonas alkaliphila</name>
    <dbReference type="NCBI Taxonomy" id="1697053"/>
    <lineage>
        <taxon>Bacteria</taxon>
        <taxon>Pseudomonadati</taxon>
        <taxon>Pseudomonadota</taxon>
        <taxon>Gammaproteobacteria</taxon>
        <taxon>Pseudomonadales</taxon>
        <taxon>Pseudomonadaceae</taxon>
        <taxon>Thiopseudomonas</taxon>
    </lineage>
</organism>
<comment type="cofactor">
    <cofactor evidence="3">
        <name>Zn(2+)</name>
        <dbReference type="ChEBI" id="CHEBI:29105"/>
    </cofactor>
    <text evidence="3">Binds 1 zinc ion.</text>
</comment>
<accession>A0A0K1XDN5</accession>
<dbReference type="InterPro" id="IPR005584">
    <property type="entry name" value="DNA_gyrase_inhibitor_YacG"/>
</dbReference>
<protein>
    <recommendedName>
        <fullName evidence="3">DNA gyrase inhibitor YacG</fullName>
    </recommendedName>
</protein>
<dbReference type="GO" id="GO:0006355">
    <property type="term" value="P:regulation of DNA-templated transcription"/>
    <property type="evidence" value="ECO:0007669"/>
    <property type="project" value="InterPro"/>
</dbReference>
<dbReference type="RefSeq" id="WP_053100433.1">
    <property type="nucleotide sequence ID" value="NZ_CP012365.1"/>
</dbReference>
<dbReference type="EMBL" id="CP012365">
    <property type="protein sequence ID" value="AKX59272.1"/>
    <property type="molecule type" value="Genomic_DNA"/>
</dbReference>
<feature type="binding site" evidence="3">
    <location>
        <position position="12"/>
    </location>
    <ligand>
        <name>Zn(2+)</name>
        <dbReference type="ChEBI" id="CHEBI:29105"/>
    </ligand>
</feature>
<dbReference type="Proteomes" id="UP001173465">
    <property type="component" value="Unassembled WGS sequence"/>
</dbReference>
<comment type="subunit">
    <text evidence="3">Interacts with GyrB.</text>
</comment>
<dbReference type="SUPFAM" id="SSF57716">
    <property type="entry name" value="Glucocorticoid receptor-like (DNA-binding domain)"/>
    <property type="match status" value="1"/>
</dbReference>
<keyword evidence="6" id="KW-1185">Reference proteome</keyword>
<dbReference type="PANTHER" id="PTHR36150:SF1">
    <property type="entry name" value="DNA GYRASE INHIBITOR YACG"/>
    <property type="match status" value="1"/>
</dbReference>
<reference evidence="5" key="3">
    <citation type="journal article" date="2022" name="Sci. Total Environ.">
        <title>Prevalence, transmission, and molecular epidemiology of tet(X)-positive bacteria among humans, animals, and environmental niches in China: An epidemiological, and genomic-based study.</title>
        <authorList>
            <person name="Dong N."/>
            <person name="Zeng Y."/>
            <person name="Cai C."/>
            <person name="Sun C."/>
            <person name="Lu J."/>
            <person name="Liu C."/>
            <person name="Zhou H."/>
            <person name="Sun Q."/>
            <person name="Shu L."/>
            <person name="Wang H."/>
            <person name="Wang Y."/>
            <person name="Wang S."/>
            <person name="Wu C."/>
            <person name="Chan E.W."/>
            <person name="Chen G."/>
            <person name="Shen Z."/>
            <person name="Chen S."/>
            <person name="Zhang R."/>
        </authorList>
    </citation>
    <scope>NUCLEOTIDE SEQUENCE</scope>
    <source>
        <strain evidence="5">DF46-2-2</strain>
    </source>
</reference>
<dbReference type="NCBIfam" id="NF001638">
    <property type="entry name" value="PRK00418.1"/>
    <property type="match status" value="1"/>
</dbReference>
<dbReference type="GO" id="GO:0008270">
    <property type="term" value="F:zinc ion binding"/>
    <property type="evidence" value="ECO:0007669"/>
    <property type="project" value="UniProtKB-UniRule"/>
</dbReference>
<reference evidence="4 6" key="1">
    <citation type="journal article" date="2015" name="Genome Announc.">
        <title>Genome Sequences of Oblitimonas alkaliphila gen. nov. sp. nov. (Proposed), a Novel Bacterium of the Pseudomonadaceae Family.</title>
        <authorList>
            <person name="Lauer A.C."/>
            <person name="Nicholson A.C."/>
            <person name="Humrighouse B.W."/>
            <person name="Emery B."/>
            <person name="Drobish A."/>
            <person name="Juieng P."/>
            <person name="Loparev V."/>
            <person name="McQuiston J.R."/>
        </authorList>
    </citation>
    <scope>NUCLEOTIDE SEQUENCE [LARGE SCALE GENOMIC DNA]</scope>
    <source>
        <strain evidence="4 6">E5571</strain>
    </source>
</reference>
<comment type="function">
    <text evidence="3">Inhibits all the catalytic activities of DNA gyrase by preventing its interaction with DNA. Acts by binding directly to the C-terminal domain of GyrB, which probably disrupts DNA binding by the gyrase.</text>
</comment>
<dbReference type="Pfam" id="PF03884">
    <property type="entry name" value="YacG"/>
    <property type="match status" value="1"/>
</dbReference>
<sequence length="62" mass="7001">MNKVTQVECPHCGESVAWTAENIYRPFCSERCKLIDFGAWANEEHSIPGEPELDDVFSGQLD</sequence>
<proteinExistence type="inferred from homology"/>
<evidence type="ECO:0000313" key="6">
    <source>
        <dbReference type="Proteomes" id="UP000063953"/>
    </source>
</evidence>
<reference evidence="5" key="2">
    <citation type="submission" date="2020-06" db="EMBL/GenBank/DDBJ databases">
        <authorList>
            <person name="Dong N."/>
        </authorList>
    </citation>
    <scope>NUCLEOTIDE SEQUENCE</scope>
    <source>
        <strain evidence="5">DF46-2-2</strain>
    </source>
</reference>
<keyword evidence="2 3" id="KW-0862">Zinc</keyword>
<keyword evidence="1 3" id="KW-0479">Metal-binding</keyword>
<evidence type="ECO:0000313" key="5">
    <source>
        <dbReference type="EMBL" id="MDM1695797.1"/>
    </source>
</evidence>
<dbReference type="EMBL" id="JACANB010000002">
    <property type="protein sequence ID" value="MDM1695797.1"/>
    <property type="molecule type" value="Genomic_DNA"/>
</dbReference>
<dbReference type="PANTHER" id="PTHR36150">
    <property type="entry name" value="DNA GYRASE INHIBITOR YACG"/>
    <property type="match status" value="1"/>
</dbReference>
<dbReference type="InterPro" id="IPR013088">
    <property type="entry name" value="Znf_NHR/GATA"/>
</dbReference>
<comment type="similarity">
    <text evidence="3">Belongs to the DNA gyrase inhibitor YacG family.</text>
</comment>
<gene>
    <name evidence="3 5" type="primary">yacG</name>
    <name evidence="4" type="ORF">AKN88_04470</name>
    <name evidence="5" type="ORF">HX099_03830</name>
</gene>
<dbReference type="Proteomes" id="UP000063953">
    <property type="component" value="Chromosome"/>
</dbReference>